<evidence type="ECO:0000313" key="7">
    <source>
        <dbReference type="Proteomes" id="UP001152797"/>
    </source>
</evidence>
<dbReference type="InterPro" id="IPR003591">
    <property type="entry name" value="Leu-rich_rpt_typical-subtyp"/>
</dbReference>
<keyword evidence="7" id="KW-1185">Reference proteome</keyword>
<dbReference type="InterPro" id="IPR036869">
    <property type="entry name" value="J_dom_sf"/>
</dbReference>
<accession>A0A9P1M0J3</accession>
<dbReference type="PROSITE" id="PS51450">
    <property type="entry name" value="LRR"/>
    <property type="match status" value="5"/>
</dbReference>
<protein>
    <submittedName>
        <fullName evidence="6">Leucine-rich repeat protein lrrA</fullName>
    </submittedName>
</protein>
<evidence type="ECO:0000313" key="5">
    <source>
        <dbReference type="EMBL" id="CAL1170946.1"/>
    </source>
</evidence>
<evidence type="ECO:0000256" key="2">
    <source>
        <dbReference type="ARBA" id="ARBA00022737"/>
    </source>
</evidence>
<dbReference type="AlphaFoldDB" id="A0A9P1M0J3"/>
<dbReference type="PANTHER" id="PTHR48051:SF1">
    <property type="entry name" value="RAS SUPPRESSOR PROTEIN 1"/>
    <property type="match status" value="1"/>
</dbReference>
<dbReference type="Gene3D" id="3.80.10.10">
    <property type="entry name" value="Ribonuclease Inhibitor"/>
    <property type="match status" value="3"/>
</dbReference>
<name>A0A9P1M0J3_9DINO</name>
<evidence type="ECO:0000313" key="4">
    <source>
        <dbReference type="EMBL" id="CAI4017571.1"/>
    </source>
</evidence>
<evidence type="ECO:0000256" key="1">
    <source>
        <dbReference type="ARBA" id="ARBA00022614"/>
    </source>
</evidence>
<evidence type="ECO:0000256" key="3">
    <source>
        <dbReference type="SAM" id="MobiDB-lite"/>
    </source>
</evidence>
<comment type="caution">
    <text evidence="4">The sequence shown here is derived from an EMBL/GenBank/DDBJ whole genome shotgun (WGS) entry which is preliminary data.</text>
</comment>
<dbReference type="InterPro" id="IPR050216">
    <property type="entry name" value="LRR_domain-containing"/>
</dbReference>
<dbReference type="InterPro" id="IPR001611">
    <property type="entry name" value="Leu-rich_rpt"/>
</dbReference>
<sequence length="658" mass="74712">MDFDALEEAEEQLEDADSELETAFLQAVGVKDVKDLHDRETIELCGAKLTGLPCLKLQKLRRLQVKRCDLQQLPSSLGRMCNLRHLNLAENRLEGLPEQLVMLESLEELDLADNRLLQLPDDMKRLENLQQLNVRKNLLSRLPSLGDSLLEVDASQNRLDTFPDLGPRSQLRTLWLGGNQIPELPETVNCRSLVGLQLAQNMLQVLPKSLGTLRQLQHLDLSENCLMTLPKEIFEQLKQLCSLDLTSNRICGLEPLGVLPDLRKLAASDNAIERLPDDFDEFLALRTLELVGNPVVAKMQLSKQHPAWLGLYLLQSVGSLRECHLVDDESLKELPAMVDGGRLCLQGQGLRSLPRSICLVNLVQQLDVSSNRLTELPAALGKLPLRELCVANNQLRELPSSFSDLTQLQQIDASNNQLQQLPEDLTPLGENLVNIQLAQNRLLKLPDSFCSLARLRRADLTQNRLVTLPRNIGKLLQLEWLGLGRSDLVELPRSFRRLQRLTQLHLAGTPLASTLLQVEDLPEQRILWEMNQWGKLAVINIHAQQQGKIPETLVKWRWATLPPARDGNADVHQSQSGYETKKPKAREKVQASEGLVADVAEVVQALRHRLDETERGQMQQLMRHLFREWHPDKRHDDEKVLATRVFQWLQEVKVHYLH</sequence>
<dbReference type="Gene3D" id="1.10.287.110">
    <property type="entry name" value="DnaJ domain"/>
    <property type="match status" value="1"/>
</dbReference>
<dbReference type="EMBL" id="CAMXCT030006644">
    <property type="protein sequence ID" value="CAL4804883.1"/>
    <property type="molecule type" value="Genomic_DNA"/>
</dbReference>
<dbReference type="EMBL" id="CAMXCT020006644">
    <property type="protein sequence ID" value="CAL1170946.1"/>
    <property type="molecule type" value="Genomic_DNA"/>
</dbReference>
<organism evidence="4">
    <name type="scientific">Cladocopium goreaui</name>
    <dbReference type="NCBI Taxonomy" id="2562237"/>
    <lineage>
        <taxon>Eukaryota</taxon>
        <taxon>Sar</taxon>
        <taxon>Alveolata</taxon>
        <taxon>Dinophyceae</taxon>
        <taxon>Suessiales</taxon>
        <taxon>Symbiodiniaceae</taxon>
        <taxon>Cladocopium</taxon>
    </lineage>
</organism>
<dbReference type="SUPFAM" id="SSF52047">
    <property type="entry name" value="RNI-like"/>
    <property type="match status" value="1"/>
</dbReference>
<proteinExistence type="predicted"/>
<dbReference type="OrthoDB" id="427790at2759"/>
<dbReference type="SMART" id="SM00365">
    <property type="entry name" value="LRR_SD22"/>
    <property type="match status" value="4"/>
</dbReference>
<reference evidence="5" key="2">
    <citation type="submission" date="2024-04" db="EMBL/GenBank/DDBJ databases">
        <authorList>
            <person name="Chen Y."/>
            <person name="Shah S."/>
            <person name="Dougan E. K."/>
            <person name="Thang M."/>
            <person name="Chan C."/>
        </authorList>
    </citation>
    <scope>NUCLEOTIDE SEQUENCE [LARGE SCALE GENOMIC DNA]</scope>
</reference>
<keyword evidence="1" id="KW-0433">Leucine-rich repeat</keyword>
<dbReference type="SMART" id="SM00364">
    <property type="entry name" value="LRR_BAC"/>
    <property type="match status" value="10"/>
</dbReference>
<dbReference type="Pfam" id="PF13855">
    <property type="entry name" value="LRR_8"/>
    <property type="match status" value="3"/>
</dbReference>
<dbReference type="EMBL" id="CAMXCT010006644">
    <property type="protein sequence ID" value="CAI4017571.1"/>
    <property type="molecule type" value="Genomic_DNA"/>
</dbReference>
<dbReference type="PANTHER" id="PTHR48051">
    <property type="match status" value="1"/>
</dbReference>
<dbReference type="InterPro" id="IPR032675">
    <property type="entry name" value="LRR_dom_sf"/>
</dbReference>
<gene>
    <name evidence="4" type="ORF">C1SCF055_LOCUS42207</name>
</gene>
<reference evidence="4" key="1">
    <citation type="submission" date="2022-10" db="EMBL/GenBank/DDBJ databases">
        <authorList>
            <person name="Chen Y."/>
            <person name="Dougan E. K."/>
            <person name="Chan C."/>
            <person name="Rhodes N."/>
            <person name="Thang M."/>
        </authorList>
    </citation>
    <scope>NUCLEOTIDE SEQUENCE</scope>
</reference>
<dbReference type="Proteomes" id="UP001152797">
    <property type="component" value="Unassembled WGS sequence"/>
</dbReference>
<feature type="region of interest" description="Disordered" evidence="3">
    <location>
        <begin position="565"/>
        <end position="586"/>
    </location>
</feature>
<keyword evidence="2" id="KW-0677">Repeat</keyword>
<dbReference type="SMART" id="SM00369">
    <property type="entry name" value="LRR_TYP"/>
    <property type="match status" value="11"/>
</dbReference>
<dbReference type="SUPFAM" id="SSF52058">
    <property type="entry name" value="L domain-like"/>
    <property type="match status" value="1"/>
</dbReference>
<dbReference type="GO" id="GO:0005737">
    <property type="term" value="C:cytoplasm"/>
    <property type="evidence" value="ECO:0007669"/>
    <property type="project" value="TreeGrafter"/>
</dbReference>
<evidence type="ECO:0000313" key="6">
    <source>
        <dbReference type="EMBL" id="CAL4804883.1"/>
    </source>
</evidence>